<feature type="signal peptide" evidence="3">
    <location>
        <begin position="1"/>
        <end position="33"/>
    </location>
</feature>
<evidence type="ECO:0000313" key="4">
    <source>
        <dbReference type="EMBL" id="OAQ22841.1"/>
    </source>
</evidence>
<organism evidence="4 5">
    <name type="scientific">Linnemannia elongata AG-77</name>
    <dbReference type="NCBI Taxonomy" id="1314771"/>
    <lineage>
        <taxon>Eukaryota</taxon>
        <taxon>Fungi</taxon>
        <taxon>Fungi incertae sedis</taxon>
        <taxon>Mucoromycota</taxon>
        <taxon>Mortierellomycotina</taxon>
        <taxon>Mortierellomycetes</taxon>
        <taxon>Mortierellales</taxon>
        <taxon>Mortierellaceae</taxon>
        <taxon>Linnemannia</taxon>
    </lineage>
</organism>
<keyword evidence="2" id="KW-1133">Transmembrane helix</keyword>
<keyword evidence="5" id="KW-1185">Reference proteome</keyword>
<feature type="region of interest" description="Disordered" evidence="1">
    <location>
        <begin position="49"/>
        <end position="91"/>
    </location>
</feature>
<feature type="transmembrane region" description="Helical" evidence="2">
    <location>
        <begin position="164"/>
        <end position="184"/>
    </location>
</feature>
<proteinExistence type="predicted"/>
<feature type="compositionally biased region" description="Pro residues" evidence="1">
    <location>
        <begin position="55"/>
        <end position="69"/>
    </location>
</feature>
<reference evidence="4 5" key="1">
    <citation type="submission" date="2016-05" db="EMBL/GenBank/DDBJ databases">
        <title>Genome sequencing reveals origins of a unique bacterial endosymbiosis in the earliest lineages of terrestrial Fungi.</title>
        <authorList>
            <consortium name="DOE Joint Genome Institute"/>
            <person name="Uehling J."/>
            <person name="Gryganskyi A."/>
            <person name="Hameed K."/>
            <person name="Tschaplinski T."/>
            <person name="Misztal P."/>
            <person name="Wu S."/>
            <person name="Desiro A."/>
            <person name="Vande Pol N."/>
            <person name="Du Z.-Y."/>
            <person name="Zienkiewicz A."/>
            <person name="Zienkiewicz K."/>
            <person name="Morin E."/>
            <person name="Tisserant E."/>
            <person name="Splivallo R."/>
            <person name="Hainaut M."/>
            <person name="Henrissat B."/>
            <person name="Ohm R."/>
            <person name="Kuo A."/>
            <person name="Yan J."/>
            <person name="Lipzen A."/>
            <person name="Nolan M."/>
            <person name="Labutti K."/>
            <person name="Barry K."/>
            <person name="Goldstein A."/>
            <person name="Labbe J."/>
            <person name="Schadt C."/>
            <person name="Tuskan G."/>
            <person name="Grigoriev I."/>
            <person name="Martin F."/>
            <person name="Vilgalys R."/>
            <person name="Bonito G."/>
        </authorList>
    </citation>
    <scope>NUCLEOTIDE SEQUENCE [LARGE SCALE GENOMIC DNA]</scope>
    <source>
        <strain evidence="4 5">AG-77</strain>
    </source>
</reference>
<evidence type="ECO:0000256" key="3">
    <source>
        <dbReference type="SAM" id="SignalP"/>
    </source>
</evidence>
<keyword evidence="3" id="KW-0732">Signal</keyword>
<dbReference type="EMBL" id="KV442140">
    <property type="protein sequence ID" value="OAQ22841.1"/>
    <property type="molecule type" value="Genomic_DNA"/>
</dbReference>
<keyword evidence="2" id="KW-0472">Membrane</keyword>
<gene>
    <name evidence="4" type="ORF">K457DRAFT_25680</name>
</gene>
<protein>
    <recommendedName>
        <fullName evidence="6">Mid2 domain-containing protein</fullName>
    </recommendedName>
</protein>
<accession>A0A197JEC0</accession>
<dbReference type="OrthoDB" id="2449255at2759"/>
<dbReference type="Proteomes" id="UP000078512">
    <property type="component" value="Unassembled WGS sequence"/>
</dbReference>
<evidence type="ECO:0000256" key="2">
    <source>
        <dbReference type="SAM" id="Phobius"/>
    </source>
</evidence>
<evidence type="ECO:0000256" key="1">
    <source>
        <dbReference type="SAM" id="MobiDB-lite"/>
    </source>
</evidence>
<evidence type="ECO:0008006" key="6">
    <source>
        <dbReference type="Google" id="ProtNLM"/>
    </source>
</evidence>
<feature type="region of interest" description="Disordered" evidence="1">
    <location>
        <begin position="103"/>
        <end position="156"/>
    </location>
</feature>
<feature type="compositionally biased region" description="Low complexity" evidence="1">
    <location>
        <begin position="70"/>
        <end position="79"/>
    </location>
</feature>
<evidence type="ECO:0000313" key="5">
    <source>
        <dbReference type="Proteomes" id="UP000078512"/>
    </source>
</evidence>
<name>A0A197JEC0_9FUNG</name>
<feature type="compositionally biased region" description="Low complexity" evidence="1">
    <location>
        <begin position="135"/>
        <end position="156"/>
    </location>
</feature>
<feature type="chain" id="PRO_5008275840" description="Mid2 domain-containing protein" evidence="3">
    <location>
        <begin position="34"/>
        <end position="243"/>
    </location>
</feature>
<keyword evidence="2" id="KW-0812">Transmembrane</keyword>
<sequence>MRLSRLSSSPTPLLITLLLLTITLSISLHTTTASPVNFGNNKRDLLGIIPLGSSSPPPAAAPAGPPSPTTPSTVGTDGTHPNSTATGPLPGLISQVLNPSPILGSIGGVPSPTTPTKKHSAPAAGGTSVDDDGTPNDNGNPSSKAQSGNDNGPNSNGGPLSPGLIVLLVFILLAILAAVLFSCYRVRQSRRRRHQSWDEDILKNHAGSVGYSESGGGYGMYISNGGKERPDLWRKNLDLFHRE</sequence>
<dbReference type="AlphaFoldDB" id="A0A197JEC0"/>